<dbReference type="AlphaFoldDB" id="E1RIJ0"/>
<dbReference type="RefSeq" id="WP_013328681.1">
    <property type="nucleotide sequence ID" value="NC_014507.1"/>
</dbReference>
<evidence type="ECO:0000259" key="1">
    <source>
        <dbReference type="Pfam" id="PF13847"/>
    </source>
</evidence>
<protein>
    <submittedName>
        <fullName evidence="2">Methyltransferase type 11</fullName>
    </submittedName>
</protein>
<dbReference type="InterPro" id="IPR025714">
    <property type="entry name" value="Methyltranfer_dom"/>
</dbReference>
<reference evidence="2 3" key="1">
    <citation type="journal article" date="2010" name="Stand. Genomic Sci.">
        <title>Complete genome sequence of Methanoplanus petrolearius type strain (SEBR 4847).</title>
        <authorList>
            <person name="Brambilla E."/>
            <person name="Djao O.D."/>
            <person name="Daligault H."/>
            <person name="Lapidus A."/>
            <person name="Lucas S."/>
            <person name="Hammon N."/>
            <person name="Nolan M."/>
            <person name="Tice H."/>
            <person name="Cheng J.F."/>
            <person name="Han C."/>
            <person name="Tapia R."/>
            <person name="Goodwin L."/>
            <person name="Pitluck S."/>
            <person name="Liolios K."/>
            <person name="Ivanova N."/>
            <person name="Mavromatis K."/>
            <person name="Mikhailova N."/>
            <person name="Pati A."/>
            <person name="Chen A."/>
            <person name="Palaniappan K."/>
            <person name="Land M."/>
            <person name="Hauser L."/>
            <person name="Chang Y.J."/>
            <person name="Jeffries C.D."/>
            <person name="Rohde M."/>
            <person name="Spring S."/>
            <person name="Sikorski J."/>
            <person name="Goker M."/>
            <person name="Woyke T."/>
            <person name="Bristow J."/>
            <person name="Eisen J.A."/>
            <person name="Markowitz V."/>
            <person name="Hugenholtz P."/>
            <person name="Kyrpides N.C."/>
            <person name="Klenk H.P."/>
        </authorList>
    </citation>
    <scope>NUCLEOTIDE SEQUENCE [LARGE SCALE GENOMIC DNA]</scope>
    <source>
        <strain evidence="3">DSM 11571 / OCM 486 / SEBR 4847</strain>
    </source>
</reference>
<sequence length="87" mass="10208">MLKMAKEKYLEIKFDLLDLEEELPYSDEQFDIIFCNQVLMDLKNISSTIANFSRVLTGDTSISLLFTHAFTWATGKLMIKEKRRIKK</sequence>
<dbReference type="InterPro" id="IPR029063">
    <property type="entry name" value="SAM-dependent_MTases_sf"/>
</dbReference>
<organism evidence="2 3">
    <name type="scientific">Methanolacinia petrolearia (strain DSM 11571 / OCM 486 / SEBR 4847)</name>
    <name type="common">Methanoplanus petrolearius</name>
    <dbReference type="NCBI Taxonomy" id="679926"/>
    <lineage>
        <taxon>Archaea</taxon>
        <taxon>Methanobacteriati</taxon>
        <taxon>Methanobacteriota</taxon>
        <taxon>Stenosarchaea group</taxon>
        <taxon>Methanomicrobia</taxon>
        <taxon>Methanomicrobiales</taxon>
        <taxon>Methanomicrobiaceae</taxon>
        <taxon>Methanolacinia</taxon>
    </lineage>
</organism>
<gene>
    <name evidence="2" type="ordered locus">Mpet_0729</name>
</gene>
<dbReference type="HOGENOM" id="CLU_2476054_0_0_2"/>
<evidence type="ECO:0000313" key="3">
    <source>
        <dbReference type="Proteomes" id="UP000006565"/>
    </source>
</evidence>
<keyword evidence="3" id="KW-1185">Reference proteome</keyword>
<dbReference type="CDD" id="cd02440">
    <property type="entry name" value="AdoMet_MTases"/>
    <property type="match status" value="1"/>
</dbReference>
<dbReference type="SUPFAM" id="SSF53335">
    <property type="entry name" value="S-adenosyl-L-methionine-dependent methyltransferases"/>
    <property type="match status" value="1"/>
</dbReference>
<dbReference type="STRING" id="679926.Mpet_0729"/>
<dbReference type="Gene3D" id="3.40.50.150">
    <property type="entry name" value="Vaccinia Virus protein VP39"/>
    <property type="match status" value="1"/>
</dbReference>
<dbReference type="GO" id="GO:0008168">
    <property type="term" value="F:methyltransferase activity"/>
    <property type="evidence" value="ECO:0007669"/>
    <property type="project" value="UniProtKB-KW"/>
</dbReference>
<dbReference type="GO" id="GO:0032259">
    <property type="term" value="P:methylation"/>
    <property type="evidence" value="ECO:0007669"/>
    <property type="project" value="UniProtKB-KW"/>
</dbReference>
<dbReference type="Proteomes" id="UP000006565">
    <property type="component" value="Chromosome"/>
</dbReference>
<dbReference type="eggNOG" id="arCOG01797">
    <property type="taxonomic scope" value="Archaea"/>
</dbReference>
<dbReference type="GeneID" id="9743182"/>
<feature type="domain" description="Methyltransferase" evidence="1">
    <location>
        <begin position="4"/>
        <end position="58"/>
    </location>
</feature>
<dbReference type="Pfam" id="PF13847">
    <property type="entry name" value="Methyltransf_31"/>
    <property type="match status" value="1"/>
</dbReference>
<keyword evidence="2" id="KW-0808">Transferase</keyword>
<dbReference type="EMBL" id="CP002117">
    <property type="protein sequence ID" value="ADN35503.1"/>
    <property type="molecule type" value="Genomic_DNA"/>
</dbReference>
<dbReference type="KEGG" id="mpi:Mpet_0729"/>
<accession>E1RIJ0</accession>
<keyword evidence="2" id="KW-0489">Methyltransferase</keyword>
<proteinExistence type="predicted"/>
<name>E1RIJ0_METP4</name>
<evidence type="ECO:0000313" key="2">
    <source>
        <dbReference type="EMBL" id="ADN35503.1"/>
    </source>
</evidence>